<reference evidence="11" key="1">
    <citation type="submission" date="2018-10" db="EMBL/GenBank/DDBJ databases">
        <title>Population genomic analysis revealed the cold adaptation of white poplar.</title>
        <authorList>
            <person name="Liu Y.-J."/>
        </authorList>
    </citation>
    <scope>NUCLEOTIDE SEQUENCE [LARGE SCALE GENOMIC DNA]</scope>
    <source>
        <strain evidence="11">PAL-ZL1</strain>
    </source>
</reference>
<dbReference type="GO" id="GO:0015144">
    <property type="term" value="F:carbohydrate transmembrane transporter activity"/>
    <property type="evidence" value="ECO:0007669"/>
    <property type="project" value="InterPro"/>
</dbReference>
<evidence type="ECO:0000256" key="3">
    <source>
        <dbReference type="ARBA" id="ARBA00022448"/>
    </source>
</evidence>
<dbReference type="AlphaFoldDB" id="A0A4U5QBP7"/>
<keyword evidence="3" id="KW-0813">Transport</keyword>
<dbReference type="InterPro" id="IPR036259">
    <property type="entry name" value="MFS_trans_sf"/>
</dbReference>
<accession>A0A4U5QBP7</accession>
<evidence type="ECO:0000256" key="7">
    <source>
        <dbReference type="ARBA" id="ARBA00022989"/>
    </source>
</evidence>
<evidence type="ECO:0000256" key="4">
    <source>
        <dbReference type="ARBA" id="ARBA00022597"/>
    </source>
</evidence>
<evidence type="ECO:0000256" key="6">
    <source>
        <dbReference type="ARBA" id="ARBA00022847"/>
    </source>
</evidence>
<dbReference type="STRING" id="43335.A0A4U5QBP7"/>
<organism evidence="11">
    <name type="scientific">Populus alba</name>
    <name type="common">White poplar</name>
    <dbReference type="NCBI Taxonomy" id="43335"/>
    <lineage>
        <taxon>Eukaryota</taxon>
        <taxon>Viridiplantae</taxon>
        <taxon>Streptophyta</taxon>
        <taxon>Embryophyta</taxon>
        <taxon>Tracheophyta</taxon>
        <taxon>Spermatophyta</taxon>
        <taxon>Magnoliopsida</taxon>
        <taxon>eudicotyledons</taxon>
        <taxon>Gunneridae</taxon>
        <taxon>Pentapetalae</taxon>
        <taxon>rosids</taxon>
        <taxon>fabids</taxon>
        <taxon>Malpighiales</taxon>
        <taxon>Salicaceae</taxon>
        <taxon>Saliceae</taxon>
        <taxon>Populus</taxon>
    </lineage>
</organism>
<feature type="transmembrane region" description="Helical" evidence="9">
    <location>
        <begin position="108"/>
        <end position="130"/>
    </location>
</feature>
<comment type="subcellular location">
    <subcellularLocation>
        <location evidence="1">Membrane</location>
        <topology evidence="1">Multi-pass membrane protein</topology>
    </subcellularLocation>
</comment>
<name>A0A4U5QBP7_POPAL</name>
<evidence type="ECO:0000256" key="5">
    <source>
        <dbReference type="ARBA" id="ARBA00022692"/>
    </source>
</evidence>
<dbReference type="PANTHER" id="PTHR23500">
    <property type="entry name" value="SOLUTE CARRIER FAMILY 2, FACILITATED GLUCOSE TRANSPORTER"/>
    <property type="match status" value="1"/>
</dbReference>
<feature type="domain" description="Major facilitator superfamily (MFS) profile" evidence="10">
    <location>
        <begin position="1"/>
        <end position="172"/>
    </location>
</feature>
<evidence type="ECO:0000256" key="2">
    <source>
        <dbReference type="ARBA" id="ARBA00010992"/>
    </source>
</evidence>
<evidence type="ECO:0000259" key="10">
    <source>
        <dbReference type="PROSITE" id="PS50850"/>
    </source>
</evidence>
<feature type="transmembrane region" description="Helical" evidence="9">
    <location>
        <begin position="81"/>
        <end position="102"/>
    </location>
</feature>
<comment type="caution">
    <text evidence="11">The sequence shown here is derived from an EMBL/GenBank/DDBJ whole genome shotgun (WGS) entry which is preliminary data.</text>
</comment>
<feature type="transmembrane region" description="Helical" evidence="9">
    <location>
        <begin position="142"/>
        <end position="163"/>
    </location>
</feature>
<dbReference type="Pfam" id="PF00083">
    <property type="entry name" value="Sugar_tr"/>
    <property type="match status" value="1"/>
</dbReference>
<evidence type="ECO:0000256" key="9">
    <source>
        <dbReference type="SAM" id="Phobius"/>
    </source>
</evidence>
<dbReference type="PRINTS" id="PR00171">
    <property type="entry name" value="SUGRTRNSPORT"/>
</dbReference>
<gene>
    <name evidence="11" type="ORF">D5086_0000112770</name>
</gene>
<dbReference type="PANTHER" id="PTHR23500:SF567">
    <property type="entry name" value="SUGAR TRANSPORT PROTEIN 12-LIKE"/>
    <property type="match status" value="1"/>
</dbReference>
<keyword evidence="5 9" id="KW-0812">Transmembrane</keyword>
<keyword evidence="4" id="KW-0762">Sugar transport</keyword>
<dbReference type="InterPro" id="IPR045262">
    <property type="entry name" value="STP/PLT_plant"/>
</dbReference>
<keyword evidence="8 9" id="KW-0472">Membrane</keyword>
<dbReference type="GO" id="GO:0016020">
    <property type="term" value="C:membrane"/>
    <property type="evidence" value="ECO:0007669"/>
    <property type="project" value="UniProtKB-SubCell"/>
</dbReference>
<comment type="similarity">
    <text evidence="2">Belongs to the major facilitator superfamily. Sugar transporter (TC 2.A.1.1) family.</text>
</comment>
<dbReference type="SUPFAM" id="SSF103473">
    <property type="entry name" value="MFS general substrate transporter"/>
    <property type="match status" value="1"/>
</dbReference>
<evidence type="ECO:0000256" key="1">
    <source>
        <dbReference type="ARBA" id="ARBA00004141"/>
    </source>
</evidence>
<protein>
    <recommendedName>
        <fullName evidence="10">Major facilitator superfamily (MFS) profile domain-containing protein</fullName>
    </recommendedName>
</protein>
<evidence type="ECO:0000256" key="8">
    <source>
        <dbReference type="ARBA" id="ARBA00023136"/>
    </source>
</evidence>
<dbReference type="PROSITE" id="PS50850">
    <property type="entry name" value="MFS"/>
    <property type="match status" value="1"/>
</dbReference>
<feature type="transmembrane region" description="Helical" evidence="9">
    <location>
        <begin position="49"/>
        <end position="69"/>
    </location>
</feature>
<sequence>MGGLIFGYDLGISGGVTSMAPFLNNFFPDVYRKEALDTSTNQYCKFNDMGLTLFTSSLYLAALISSFGASYITRTWGRKRTMLLGVGGIIFFIGAALNAGAVDLSMLIAGRILLGVGVGFSTQSVVPLYVSEMAPQKHRGAFNIVFQLAITISIFIANLVNYLTPKIAGNQA</sequence>
<evidence type="ECO:0000313" key="11">
    <source>
        <dbReference type="EMBL" id="TKS07512.1"/>
    </source>
</evidence>
<dbReference type="Gene3D" id="1.20.1250.20">
    <property type="entry name" value="MFS general substrate transporter like domains"/>
    <property type="match status" value="1"/>
</dbReference>
<dbReference type="GO" id="GO:0015293">
    <property type="term" value="F:symporter activity"/>
    <property type="evidence" value="ECO:0007669"/>
    <property type="project" value="UniProtKB-KW"/>
</dbReference>
<dbReference type="InterPro" id="IPR020846">
    <property type="entry name" value="MFS_dom"/>
</dbReference>
<keyword evidence="6" id="KW-0769">Symport</keyword>
<keyword evidence="7 9" id="KW-1133">Transmembrane helix</keyword>
<dbReference type="InterPro" id="IPR005828">
    <property type="entry name" value="MFS_sugar_transport-like"/>
</dbReference>
<dbReference type="InterPro" id="IPR003663">
    <property type="entry name" value="Sugar/inositol_transpt"/>
</dbReference>
<proteinExistence type="inferred from homology"/>
<dbReference type="EMBL" id="RCHU01000323">
    <property type="protein sequence ID" value="TKS07512.1"/>
    <property type="molecule type" value="Genomic_DNA"/>
</dbReference>